<dbReference type="AlphaFoldDB" id="A0A8R1W775"/>
<protein>
    <recommendedName>
        <fullName evidence="1">CRAL-TRIO domain-containing protein</fullName>
    </recommendedName>
</protein>
<dbReference type="InterPro" id="IPR036865">
    <property type="entry name" value="CRAL-TRIO_dom_sf"/>
</dbReference>
<dbReference type="InterPro" id="IPR036273">
    <property type="entry name" value="CRAL/TRIO_N_dom_sf"/>
</dbReference>
<dbReference type="Pfam" id="PF00650">
    <property type="entry name" value="CRAL_TRIO"/>
    <property type="match status" value="1"/>
</dbReference>
<reference evidence="2" key="2">
    <citation type="submission" date="2022-06" db="UniProtKB">
        <authorList>
            <consortium name="EnsemblMetazoa"/>
        </authorList>
    </citation>
    <scope>IDENTIFICATION</scope>
</reference>
<dbReference type="CDD" id="cd00170">
    <property type="entry name" value="SEC14"/>
    <property type="match status" value="1"/>
</dbReference>
<name>A0A8R1W775_ACYPI</name>
<evidence type="ECO:0000313" key="3">
    <source>
        <dbReference type="Proteomes" id="UP000007819"/>
    </source>
</evidence>
<dbReference type="InterPro" id="IPR001251">
    <property type="entry name" value="CRAL-TRIO_dom"/>
</dbReference>
<accession>A0A8R1W775</accession>
<dbReference type="KEGG" id="api:100575948"/>
<dbReference type="PROSITE" id="PS50191">
    <property type="entry name" value="CRAL_TRIO"/>
    <property type="match status" value="1"/>
</dbReference>
<dbReference type="PANTHER" id="PTHR10174">
    <property type="entry name" value="ALPHA-TOCOPHEROL TRANSFER PROTEIN-RELATED"/>
    <property type="match status" value="1"/>
</dbReference>
<evidence type="ECO:0000259" key="1">
    <source>
        <dbReference type="PROSITE" id="PS50191"/>
    </source>
</evidence>
<dbReference type="SUPFAM" id="SSF46938">
    <property type="entry name" value="CRAL/TRIO N-terminal domain"/>
    <property type="match status" value="1"/>
</dbReference>
<dbReference type="PANTHER" id="PTHR10174:SF222">
    <property type="entry name" value="GH10083P-RELATED"/>
    <property type="match status" value="1"/>
</dbReference>
<dbReference type="Gene3D" id="3.40.525.10">
    <property type="entry name" value="CRAL-TRIO lipid binding domain"/>
    <property type="match status" value="1"/>
</dbReference>
<dbReference type="RefSeq" id="XP_003247889.1">
    <property type="nucleotide sequence ID" value="XM_003247841.3"/>
</dbReference>
<dbReference type="GO" id="GO:1902936">
    <property type="term" value="F:phosphatidylinositol bisphosphate binding"/>
    <property type="evidence" value="ECO:0007669"/>
    <property type="project" value="TreeGrafter"/>
</dbReference>
<reference evidence="3" key="1">
    <citation type="submission" date="2010-06" db="EMBL/GenBank/DDBJ databases">
        <authorList>
            <person name="Jiang H."/>
            <person name="Abraham K."/>
            <person name="Ali S."/>
            <person name="Alsbrooks S.L."/>
            <person name="Anim B.N."/>
            <person name="Anosike U.S."/>
            <person name="Attaway T."/>
            <person name="Bandaranaike D.P."/>
            <person name="Battles P.K."/>
            <person name="Bell S.N."/>
            <person name="Bell A.V."/>
            <person name="Beltran B."/>
            <person name="Bickham C."/>
            <person name="Bustamante Y."/>
            <person name="Caleb T."/>
            <person name="Canada A."/>
            <person name="Cardenas V."/>
            <person name="Carter K."/>
            <person name="Chacko J."/>
            <person name="Chandrabose M.N."/>
            <person name="Chavez D."/>
            <person name="Chavez A."/>
            <person name="Chen L."/>
            <person name="Chu H.-S."/>
            <person name="Claassen K.J."/>
            <person name="Cockrell R."/>
            <person name="Collins M."/>
            <person name="Cooper J.A."/>
            <person name="Cree A."/>
            <person name="Curry S.M."/>
            <person name="Da Y."/>
            <person name="Dao M.D."/>
            <person name="Das B."/>
            <person name="Davila M.-L."/>
            <person name="Davy-Carroll L."/>
            <person name="Denson S."/>
            <person name="Dinh H."/>
            <person name="Ebong V.E."/>
            <person name="Edwards J.R."/>
            <person name="Egan A."/>
            <person name="El-Daye J."/>
            <person name="Escobedo L."/>
            <person name="Fernandez S."/>
            <person name="Fernando P.R."/>
            <person name="Flagg N."/>
            <person name="Forbes L.D."/>
            <person name="Fowler R.G."/>
            <person name="Fu Q."/>
            <person name="Gabisi R.A."/>
            <person name="Ganer J."/>
            <person name="Garbino Pronczuk A."/>
            <person name="Garcia R.M."/>
            <person name="Garner T."/>
            <person name="Garrett T.E."/>
            <person name="Gonzalez D.A."/>
            <person name="Hamid H."/>
            <person name="Hawkins E.S."/>
            <person name="Hirani K."/>
            <person name="Hogues M.E."/>
            <person name="Hollins B."/>
            <person name="Hsiao C.-H."/>
            <person name="Jabil R."/>
            <person name="James M.L."/>
            <person name="Jhangiani S.N."/>
            <person name="Johnson B."/>
            <person name="Johnson Q."/>
            <person name="Joshi V."/>
            <person name="Kalu J.B."/>
            <person name="Kam C."/>
            <person name="Kashfia A."/>
            <person name="Keebler J."/>
            <person name="Kisamo H."/>
            <person name="Kovar C.L."/>
            <person name="Lago L.A."/>
            <person name="Lai C.-Y."/>
            <person name="Laidlaw J."/>
            <person name="Lara F."/>
            <person name="Le T.-K."/>
            <person name="Lee S.L."/>
            <person name="Legall F.H."/>
            <person name="Lemon S.J."/>
            <person name="Lewis L.R."/>
            <person name="Li B."/>
            <person name="Liu Y."/>
            <person name="Liu Y.-S."/>
            <person name="Lopez J."/>
            <person name="Lozado R.J."/>
            <person name="Lu J."/>
            <person name="Madu R.C."/>
            <person name="Maheshwari M."/>
            <person name="Maheshwari R."/>
            <person name="Malloy K."/>
            <person name="Martinez E."/>
            <person name="Mathew T."/>
            <person name="Mercado I.C."/>
            <person name="Mercado C."/>
            <person name="Meyer B."/>
            <person name="Montgomery K."/>
            <person name="Morgan M.B."/>
            <person name="Munidasa M."/>
            <person name="Nazareth L.V."/>
            <person name="Nelson J."/>
            <person name="Ng B.M."/>
            <person name="Nguyen N.B."/>
            <person name="Nguyen P.Q."/>
            <person name="Nguyen T."/>
            <person name="Obregon M."/>
            <person name="Okwuonu G.O."/>
            <person name="Onwere C.G."/>
            <person name="Orozco G."/>
            <person name="Parra A."/>
            <person name="Patel S."/>
            <person name="Patil S."/>
            <person name="Perez A."/>
            <person name="Perez Y."/>
            <person name="Pham C."/>
            <person name="Primus E.L."/>
            <person name="Pu L.-L."/>
            <person name="Puazo M."/>
            <person name="Qin X."/>
            <person name="Quiroz J.B."/>
            <person name="Reese J."/>
            <person name="Richards S."/>
            <person name="Rives C.M."/>
            <person name="Robberts R."/>
            <person name="Ruiz S.J."/>
            <person name="Ruiz M.J."/>
            <person name="Santibanez J."/>
            <person name="Schneider B.W."/>
            <person name="Sisson I."/>
            <person name="Smith M."/>
            <person name="Sodergren E."/>
            <person name="Song X.-Z."/>
            <person name="Song B.B."/>
            <person name="Summersgill H."/>
            <person name="Thelus R."/>
            <person name="Thornton R.D."/>
            <person name="Trejos Z.Y."/>
            <person name="Usmani K."/>
            <person name="Vattathil S."/>
            <person name="Villasana D."/>
            <person name="Walker D.L."/>
            <person name="Wang S."/>
            <person name="Wang K."/>
            <person name="White C.S."/>
            <person name="Williams A.C."/>
            <person name="Williamson J."/>
            <person name="Wilson K."/>
            <person name="Woghiren I.O."/>
            <person name="Woodworth J.R."/>
            <person name="Worley K.C."/>
            <person name="Wright R.A."/>
            <person name="Wu W."/>
            <person name="Young L."/>
            <person name="Zhang L."/>
            <person name="Zhang J."/>
            <person name="Zhu Y."/>
            <person name="Muzny D.M."/>
            <person name="Weinstock G."/>
            <person name="Gibbs R.A."/>
        </authorList>
    </citation>
    <scope>NUCLEOTIDE SEQUENCE [LARGE SCALE GENOMIC DNA]</scope>
    <source>
        <strain evidence="3">LSR1</strain>
    </source>
</reference>
<dbReference type="SUPFAM" id="SSF52087">
    <property type="entry name" value="CRAL/TRIO domain"/>
    <property type="match status" value="1"/>
</dbReference>
<proteinExistence type="predicted"/>
<dbReference type="EnsemblMetazoa" id="XM_003247841.4">
    <property type="protein sequence ID" value="XP_003247889.1"/>
    <property type="gene ID" value="LOC100575948"/>
</dbReference>
<sequence>MQREDDKNCNVAATVGDDDLQTTDVDHKLQPYDEEVDKLIEWLRDMPHLPNITDRAWLRNCFIGRKLRIERTKESLDGYFCCRSLIDEFFGVRDPLGDDVQTAMRKTWFGFSSNLTDEGYQVIVTKNLTDEDVPGRYLDQWTKYFYMCIDWNLKRETVNGVIIIYDMATTNKNELLTQVTPNFLRKSLQCSTFFPYKLIQVHFINVPSYAAVVFNILRSLVPKKIQSRIFMHNNPSDVLQHIKKECVPSDLGGCDKSIKELGELCKENIIAEREMFMNGILSLKADMDKKPKDTNSNEQSELFGYDGNFKQLNID</sequence>
<dbReference type="GeneID" id="100575948"/>
<feature type="domain" description="CRAL-TRIO" evidence="1">
    <location>
        <begin position="163"/>
        <end position="259"/>
    </location>
</feature>
<keyword evidence="3" id="KW-1185">Reference proteome</keyword>
<dbReference type="GO" id="GO:0016020">
    <property type="term" value="C:membrane"/>
    <property type="evidence" value="ECO:0007669"/>
    <property type="project" value="TreeGrafter"/>
</dbReference>
<organism evidence="2 3">
    <name type="scientific">Acyrthosiphon pisum</name>
    <name type="common">Pea aphid</name>
    <dbReference type="NCBI Taxonomy" id="7029"/>
    <lineage>
        <taxon>Eukaryota</taxon>
        <taxon>Metazoa</taxon>
        <taxon>Ecdysozoa</taxon>
        <taxon>Arthropoda</taxon>
        <taxon>Hexapoda</taxon>
        <taxon>Insecta</taxon>
        <taxon>Pterygota</taxon>
        <taxon>Neoptera</taxon>
        <taxon>Paraneoptera</taxon>
        <taxon>Hemiptera</taxon>
        <taxon>Sternorrhyncha</taxon>
        <taxon>Aphidomorpha</taxon>
        <taxon>Aphidoidea</taxon>
        <taxon>Aphididae</taxon>
        <taxon>Macrosiphini</taxon>
        <taxon>Acyrthosiphon</taxon>
    </lineage>
</organism>
<evidence type="ECO:0000313" key="2">
    <source>
        <dbReference type="EnsemblMetazoa" id="XP_003247889.1"/>
    </source>
</evidence>
<dbReference type="OrthoDB" id="6575879at2759"/>
<dbReference type="Proteomes" id="UP000007819">
    <property type="component" value="Chromosome A3"/>
</dbReference>